<keyword evidence="8" id="KW-1185">Reference proteome</keyword>
<name>A0A1E7FEA6_9STRA</name>
<feature type="non-terminal residue" evidence="7">
    <location>
        <position position="1"/>
    </location>
</feature>
<dbReference type="InterPro" id="IPR001179">
    <property type="entry name" value="PPIase_FKBP_dom"/>
</dbReference>
<dbReference type="InterPro" id="IPR044609">
    <property type="entry name" value="FKBP2/11"/>
</dbReference>
<organism evidence="7 8">
    <name type="scientific">Fragilariopsis cylindrus CCMP1102</name>
    <dbReference type="NCBI Taxonomy" id="635003"/>
    <lineage>
        <taxon>Eukaryota</taxon>
        <taxon>Sar</taxon>
        <taxon>Stramenopiles</taxon>
        <taxon>Ochrophyta</taxon>
        <taxon>Bacillariophyta</taxon>
        <taxon>Bacillariophyceae</taxon>
        <taxon>Bacillariophycidae</taxon>
        <taxon>Bacillariales</taxon>
        <taxon>Bacillariaceae</taxon>
        <taxon>Fragilariopsis</taxon>
    </lineage>
</organism>
<dbReference type="Gene3D" id="3.10.50.40">
    <property type="match status" value="1"/>
</dbReference>
<accession>A0A1E7FEA6</accession>
<dbReference type="InParanoid" id="A0A1E7FEA6"/>
<dbReference type="OrthoDB" id="1902587at2759"/>
<comment type="catalytic activity">
    <reaction evidence="1 5">
        <text>[protein]-peptidylproline (omega=180) = [protein]-peptidylproline (omega=0)</text>
        <dbReference type="Rhea" id="RHEA:16237"/>
        <dbReference type="Rhea" id="RHEA-COMP:10747"/>
        <dbReference type="Rhea" id="RHEA-COMP:10748"/>
        <dbReference type="ChEBI" id="CHEBI:83833"/>
        <dbReference type="ChEBI" id="CHEBI:83834"/>
        <dbReference type="EC" id="5.2.1.8"/>
    </reaction>
</comment>
<proteinExistence type="predicted"/>
<evidence type="ECO:0000313" key="7">
    <source>
        <dbReference type="EMBL" id="OEU16508.1"/>
    </source>
</evidence>
<evidence type="ECO:0000259" key="6">
    <source>
        <dbReference type="PROSITE" id="PS50059"/>
    </source>
</evidence>
<dbReference type="InterPro" id="IPR046357">
    <property type="entry name" value="PPIase_dom_sf"/>
</dbReference>
<dbReference type="GO" id="GO:0003755">
    <property type="term" value="F:peptidyl-prolyl cis-trans isomerase activity"/>
    <property type="evidence" value="ECO:0007669"/>
    <property type="project" value="UniProtKB-KW"/>
</dbReference>
<dbReference type="PANTHER" id="PTHR45779">
    <property type="entry name" value="PEPTIDYLPROLYL ISOMERASE"/>
    <property type="match status" value="1"/>
</dbReference>
<dbReference type="Proteomes" id="UP000095751">
    <property type="component" value="Unassembled WGS sequence"/>
</dbReference>
<evidence type="ECO:0000256" key="5">
    <source>
        <dbReference type="PROSITE-ProRule" id="PRU00277"/>
    </source>
</evidence>
<dbReference type="SUPFAM" id="SSF54534">
    <property type="entry name" value="FKBP-like"/>
    <property type="match status" value="1"/>
</dbReference>
<protein>
    <recommendedName>
        <fullName evidence="2 5">peptidylprolyl isomerase</fullName>
        <ecNumber evidence="2 5">5.2.1.8</ecNumber>
    </recommendedName>
</protein>
<evidence type="ECO:0000256" key="4">
    <source>
        <dbReference type="ARBA" id="ARBA00023235"/>
    </source>
</evidence>
<dbReference type="AlphaFoldDB" id="A0A1E7FEA6"/>
<feature type="domain" description="PPIase FKBP-type" evidence="6">
    <location>
        <begin position="26"/>
        <end position="130"/>
    </location>
</feature>
<dbReference type="KEGG" id="fcy:FRACYDRAFT_154454"/>
<dbReference type="Pfam" id="PF00254">
    <property type="entry name" value="FKBP_C"/>
    <property type="match status" value="1"/>
</dbReference>
<evidence type="ECO:0000256" key="2">
    <source>
        <dbReference type="ARBA" id="ARBA00013194"/>
    </source>
</evidence>
<keyword evidence="4 5" id="KW-0413">Isomerase</keyword>
<dbReference type="PANTHER" id="PTHR45779:SF7">
    <property type="entry name" value="PEPTIDYLPROLYL ISOMERASE"/>
    <property type="match status" value="1"/>
</dbReference>
<evidence type="ECO:0000256" key="1">
    <source>
        <dbReference type="ARBA" id="ARBA00000971"/>
    </source>
</evidence>
<dbReference type="EMBL" id="KV784358">
    <property type="protein sequence ID" value="OEU16508.1"/>
    <property type="molecule type" value="Genomic_DNA"/>
</dbReference>
<reference evidence="7 8" key="1">
    <citation type="submission" date="2016-09" db="EMBL/GenBank/DDBJ databases">
        <title>Extensive genetic diversity and differential bi-allelic expression allows diatom success in the polar Southern Ocean.</title>
        <authorList>
            <consortium name="DOE Joint Genome Institute"/>
            <person name="Mock T."/>
            <person name="Otillar R.P."/>
            <person name="Strauss J."/>
            <person name="Dupont C."/>
            <person name="Frickenhaus S."/>
            <person name="Maumus F."/>
            <person name="Mcmullan M."/>
            <person name="Sanges R."/>
            <person name="Schmutz J."/>
            <person name="Toseland A."/>
            <person name="Valas R."/>
            <person name="Veluchamy A."/>
            <person name="Ward B.J."/>
            <person name="Allen A."/>
            <person name="Barry K."/>
            <person name="Falciatore A."/>
            <person name="Ferrante M."/>
            <person name="Fortunato A.E."/>
            <person name="Gloeckner G."/>
            <person name="Gruber A."/>
            <person name="Hipkin R."/>
            <person name="Janech M."/>
            <person name="Kroth P."/>
            <person name="Leese F."/>
            <person name="Lindquist E."/>
            <person name="Lyon B.R."/>
            <person name="Martin J."/>
            <person name="Mayer C."/>
            <person name="Parker M."/>
            <person name="Quesneville H."/>
            <person name="Raymond J."/>
            <person name="Uhlig C."/>
            <person name="Valentin K.U."/>
            <person name="Worden A.Z."/>
            <person name="Armbrust E.V."/>
            <person name="Bowler C."/>
            <person name="Green B."/>
            <person name="Moulton V."/>
            <person name="Van Oosterhout C."/>
            <person name="Grigoriev I."/>
        </authorList>
    </citation>
    <scope>NUCLEOTIDE SEQUENCE [LARGE SCALE GENOMIC DNA]</scope>
    <source>
        <strain evidence="7 8">CCMP1102</strain>
    </source>
</reference>
<dbReference type="PROSITE" id="PS50059">
    <property type="entry name" value="FKBP_PPIASE"/>
    <property type="match status" value="1"/>
</dbReference>
<dbReference type="EC" id="5.2.1.8" evidence="2 5"/>
<evidence type="ECO:0000313" key="8">
    <source>
        <dbReference type="Proteomes" id="UP000095751"/>
    </source>
</evidence>
<keyword evidence="3 5" id="KW-0697">Rotamase</keyword>
<gene>
    <name evidence="7" type="ORF">FRACYDRAFT_154454</name>
</gene>
<evidence type="ECO:0000256" key="3">
    <source>
        <dbReference type="ARBA" id="ARBA00023110"/>
    </source>
</evidence>
<sequence>TEQDDQRISVSQLIPPKMCKRGSTLDDLMEISYIGRVVETGNIFDGSAIMVDGEGIPGRGNDVSISFVLGKQPFGQFPPGWDVGLTDMCVGERRRILVPPVLAYGEKGLPRRGIPSQATLQYDVTLVSLNGLAMPR</sequence>
<dbReference type="GO" id="GO:0005783">
    <property type="term" value="C:endoplasmic reticulum"/>
    <property type="evidence" value="ECO:0007669"/>
    <property type="project" value="TreeGrafter"/>
</dbReference>
<feature type="non-terminal residue" evidence="7">
    <location>
        <position position="136"/>
    </location>
</feature>